<organism evidence="1 2">
    <name type="scientific">Jeotgalibacillus proteolyticus</name>
    <dbReference type="NCBI Taxonomy" id="2082395"/>
    <lineage>
        <taxon>Bacteria</taxon>
        <taxon>Bacillati</taxon>
        <taxon>Bacillota</taxon>
        <taxon>Bacilli</taxon>
        <taxon>Bacillales</taxon>
        <taxon>Caryophanaceae</taxon>
        <taxon>Jeotgalibacillus</taxon>
    </lineage>
</organism>
<dbReference type="OrthoDB" id="2187161at2"/>
<name>A0A2S5GAZ0_9BACL</name>
<dbReference type="Pfam" id="PF05595">
    <property type="entry name" value="DUF771"/>
    <property type="match status" value="1"/>
</dbReference>
<dbReference type="Proteomes" id="UP000239047">
    <property type="component" value="Unassembled WGS sequence"/>
</dbReference>
<evidence type="ECO:0000313" key="2">
    <source>
        <dbReference type="Proteomes" id="UP000239047"/>
    </source>
</evidence>
<protein>
    <submittedName>
        <fullName evidence="1">DUF771 domain-containing protein</fullName>
    </submittedName>
</protein>
<proteinExistence type="predicted"/>
<dbReference type="InterPro" id="IPR008489">
    <property type="entry name" value="DUF771"/>
</dbReference>
<gene>
    <name evidence="1" type="ORF">C4B60_11385</name>
</gene>
<keyword evidence="2" id="KW-1185">Reference proteome</keyword>
<evidence type="ECO:0000313" key="1">
    <source>
        <dbReference type="EMBL" id="PPA70182.1"/>
    </source>
</evidence>
<accession>A0A2S5GAZ0</accession>
<dbReference type="AlphaFoldDB" id="A0A2S5GAZ0"/>
<dbReference type="RefSeq" id="WP_104058131.1">
    <property type="nucleotide sequence ID" value="NZ_PREZ01000004.1"/>
</dbReference>
<sequence>MQQLSVNLIIPIPEDSVIISRVEWDRLKENELSGVYWTMALLEQRTGKKRQWLQEHILYQPKFKKTLSKFVYYPTSKGDKWSFNAKEMASFLDRHFTEIYNGAIKK</sequence>
<comment type="caution">
    <text evidence="1">The sequence shown here is derived from an EMBL/GenBank/DDBJ whole genome shotgun (WGS) entry which is preliminary data.</text>
</comment>
<dbReference type="EMBL" id="PREZ01000004">
    <property type="protein sequence ID" value="PPA70182.1"/>
    <property type="molecule type" value="Genomic_DNA"/>
</dbReference>
<reference evidence="1 2" key="1">
    <citation type="submission" date="2018-02" db="EMBL/GenBank/DDBJ databases">
        <title>Jeotgalibacillus proteolyticum sp. nov. a protease producing bacterium isolated from ocean sediments of Laizhou Bay.</title>
        <authorList>
            <person name="Li Y."/>
        </authorList>
    </citation>
    <scope>NUCLEOTIDE SEQUENCE [LARGE SCALE GENOMIC DNA]</scope>
    <source>
        <strain evidence="1 2">22-7</strain>
    </source>
</reference>